<dbReference type="SUPFAM" id="SSF52540">
    <property type="entry name" value="P-loop containing nucleoside triphosphate hydrolases"/>
    <property type="match status" value="1"/>
</dbReference>
<evidence type="ECO:0000259" key="5">
    <source>
        <dbReference type="PROSITE" id="PS50893"/>
    </source>
</evidence>
<dbReference type="AlphaFoldDB" id="A0A496PFJ4"/>
<dbReference type="Gene3D" id="3.40.50.300">
    <property type="entry name" value="P-loop containing nucleotide triphosphate hydrolases"/>
    <property type="match status" value="1"/>
</dbReference>
<accession>A0A496PFJ4</accession>
<dbReference type="Proteomes" id="UP000273119">
    <property type="component" value="Unassembled WGS sequence"/>
</dbReference>
<dbReference type="EMBL" id="QQXL01000009">
    <property type="protein sequence ID" value="RKW69507.1"/>
    <property type="molecule type" value="Genomic_DNA"/>
</dbReference>
<feature type="domain" description="ABC transporter" evidence="5">
    <location>
        <begin position="2"/>
        <end position="237"/>
    </location>
</feature>
<comment type="caution">
    <text evidence="6">The sequence shown here is derived from an EMBL/GenBank/DDBJ whole genome shotgun (WGS) entry which is preliminary data.</text>
</comment>
<evidence type="ECO:0000313" key="6">
    <source>
        <dbReference type="EMBL" id="RKW69507.1"/>
    </source>
</evidence>
<keyword evidence="1" id="KW-0813">Transport</keyword>
<dbReference type="InterPro" id="IPR003439">
    <property type="entry name" value="ABC_transporter-like_ATP-bd"/>
</dbReference>
<keyword evidence="7" id="KW-1185">Reference proteome</keyword>
<dbReference type="GO" id="GO:0005524">
    <property type="term" value="F:ATP binding"/>
    <property type="evidence" value="ECO:0007669"/>
    <property type="project" value="UniProtKB-KW"/>
</dbReference>
<dbReference type="InterPro" id="IPR017871">
    <property type="entry name" value="ABC_transporter-like_CS"/>
</dbReference>
<dbReference type="FunFam" id="3.40.50.300:FF:000425">
    <property type="entry name" value="Probable ABC transporter, ATP-binding subunit"/>
    <property type="match status" value="1"/>
</dbReference>
<dbReference type="Pfam" id="PF00005">
    <property type="entry name" value="ABC_tran"/>
    <property type="match status" value="1"/>
</dbReference>
<dbReference type="GO" id="GO:0015418">
    <property type="term" value="F:ABC-type quaternary ammonium compound transporting activity"/>
    <property type="evidence" value="ECO:0007669"/>
    <property type="project" value="UniProtKB-EC"/>
</dbReference>
<dbReference type="PROSITE" id="PS00211">
    <property type="entry name" value="ABC_TRANSPORTER_1"/>
    <property type="match status" value="1"/>
</dbReference>
<evidence type="ECO:0000256" key="1">
    <source>
        <dbReference type="ARBA" id="ARBA00022448"/>
    </source>
</evidence>
<keyword evidence="2" id="KW-0547">Nucleotide-binding</keyword>
<reference evidence="6 7" key="1">
    <citation type="submission" date="2018-07" db="EMBL/GenBank/DDBJ databases">
        <title>Arthrobacter sp. nov., isolated from raw cow's milk with high bacterial count.</title>
        <authorList>
            <person name="Hahne J."/>
            <person name="Isele D."/>
            <person name="Lipski A."/>
        </authorList>
    </citation>
    <scope>NUCLEOTIDE SEQUENCE [LARGE SCALE GENOMIC DNA]</scope>
    <source>
        <strain evidence="6 7">JZ R-183</strain>
    </source>
</reference>
<organism evidence="6 7">
    <name type="scientific">Galactobacter caseinivorans</name>
    <dbReference type="NCBI Taxonomy" id="2676123"/>
    <lineage>
        <taxon>Bacteria</taxon>
        <taxon>Bacillati</taxon>
        <taxon>Actinomycetota</taxon>
        <taxon>Actinomycetes</taxon>
        <taxon>Micrococcales</taxon>
        <taxon>Micrococcaceae</taxon>
        <taxon>Galactobacter</taxon>
    </lineage>
</organism>
<evidence type="ECO:0000313" key="7">
    <source>
        <dbReference type="Proteomes" id="UP000273119"/>
    </source>
</evidence>
<dbReference type="EC" id="7.6.2.9" evidence="4"/>
<sequence>MIDFQHVSKEYPDGTKAVNNVELHLEKGACTVLVGSSGCGKTTLLRMINRMVDPTKGQVLVNGQDVATADPVKLRRDVGYVMQGSGLLPHRTVLQNIQTVPLLRGEPKDEALRRAKLQMKNVGLDASMGHRYPAQLSGGQQQRVGVARALAADPDILLMDEPFGAVDPLVRAELQAELARLQAELKKTIVFVTHDMDEALALGDRIVVLRAGGEIVQDATPAELVANPANDFVRTFLGMADGRRTLEVRSTPEGQVVTDRFGRPLGVVGQQEKPMEPGLPA</sequence>
<dbReference type="PANTHER" id="PTHR43869">
    <property type="entry name" value="GLYCINE BETAINE/PROLINE BETAINE TRANSPORT SYSTEM ATP-BINDING PROTEIN PROV"/>
    <property type="match status" value="1"/>
</dbReference>
<keyword evidence="3 6" id="KW-0067">ATP-binding</keyword>
<name>A0A496PFJ4_9MICC</name>
<dbReference type="SMART" id="SM00382">
    <property type="entry name" value="AAA"/>
    <property type="match status" value="1"/>
</dbReference>
<evidence type="ECO:0000256" key="4">
    <source>
        <dbReference type="ARBA" id="ARBA00066388"/>
    </source>
</evidence>
<dbReference type="InterPro" id="IPR003593">
    <property type="entry name" value="AAA+_ATPase"/>
</dbReference>
<proteinExistence type="predicted"/>
<dbReference type="RefSeq" id="WP_121486078.1">
    <property type="nucleotide sequence ID" value="NZ_QQXL01000009.1"/>
</dbReference>
<gene>
    <name evidence="6" type="ORF">DWQ67_12775</name>
</gene>
<dbReference type="PANTHER" id="PTHR43869:SF1">
    <property type="entry name" value="GLYCINE BETAINE_PROLINE BETAINE TRANSPORT SYSTEM ATP-BINDING PROTEIN PROV"/>
    <property type="match status" value="1"/>
</dbReference>
<dbReference type="InterPro" id="IPR051921">
    <property type="entry name" value="ABC_osmolyte_uptake_ATP-bind"/>
</dbReference>
<dbReference type="InterPro" id="IPR027417">
    <property type="entry name" value="P-loop_NTPase"/>
</dbReference>
<evidence type="ECO:0000256" key="3">
    <source>
        <dbReference type="ARBA" id="ARBA00022840"/>
    </source>
</evidence>
<evidence type="ECO:0000256" key="2">
    <source>
        <dbReference type="ARBA" id="ARBA00022741"/>
    </source>
</evidence>
<dbReference type="PROSITE" id="PS50893">
    <property type="entry name" value="ABC_TRANSPORTER_2"/>
    <property type="match status" value="1"/>
</dbReference>
<protein>
    <recommendedName>
        <fullName evidence="4">ABC-type quaternary amine transporter</fullName>
        <ecNumber evidence="4">7.6.2.9</ecNumber>
    </recommendedName>
</protein>
<dbReference type="GO" id="GO:0016887">
    <property type="term" value="F:ATP hydrolysis activity"/>
    <property type="evidence" value="ECO:0007669"/>
    <property type="project" value="InterPro"/>
</dbReference>